<protein>
    <recommendedName>
        <fullName evidence="4">Alanine racemase</fullName>
        <ecNumber evidence="4">5.1.1.1</ecNumber>
    </recommendedName>
</protein>
<dbReference type="Proteomes" id="UP000619479">
    <property type="component" value="Unassembled WGS sequence"/>
</dbReference>
<dbReference type="EMBL" id="BOMH01000068">
    <property type="protein sequence ID" value="GID69843.1"/>
    <property type="molecule type" value="Genomic_DNA"/>
</dbReference>
<dbReference type="SUPFAM" id="SSF51419">
    <property type="entry name" value="PLP-binding barrel"/>
    <property type="match status" value="1"/>
</dbReference>
<dbReference type="Pfam" id="PF01168">
    <property type="entry name" value="Ala_racemase_N"/>
    <property type="match status" value="1"/>
</dbReference>
<dbReference type="SMART" id="SM01005">
    <property type="entry name" value="Ala_racemase_C"/>
    <property type="match status" value="1"/>
</dbReference>
<comment type="caution">
    <text evidence="9">The sequence shown here is derived from an EMBL/GenBank/DDBJ whole genome shotgun (WGS) entry which is preliminary data.</text>
</comment>
<keyword evidence="10" id="KW-1185">Reference proteome</keyword>
<evidence type="ECO:0000313" key="9">
    <source>
        <dbReference type="EMBL" id="GID69843.1"/>
    </source>
</evidence>
<feature type="compositionally biased region" description="Basic and acidic residues" evidence="7">
    <location>
        <begin position="394"/>
        <end position="403"/>
    </location>
</feature>
<dbReference type="GO" id="GO:0030632">
    <property type="term" value="P:D-alanine biosynthetic process"/>
    <property type="evidence" value="ECO:0007669"/>
    <property type="project" value="UniProtKB-UniRule"/>
</dbReference>
<dbReference type="GO" id="GO:0008784">
    <property type="term" value="F:alanine racemase activity"/>
    <property type="evidence" value="ECO:0007669"/>
    <property type="project" value="UniProtKB-UniRule"/>
</dbReference>
<dbReference type="PROSITE" id="PS00395">
    <property type="entry name" value="ALANINE_RACEMASE"/>
    <property type="match status" value="1"/>
</dbReference>
<evidence type="ECO:0000256" key="6">
    <source>
        <dbReference type="PIRSR" id="PIRSR600821-52"/>
    </source>
</evidence>
<dbReference type="Gene3D" id="3.20.20.10">
    <property type="entry name" value="Alanine racemase"/>
    <property type="match status" value="1"/>
</dbReference>
<dbReference type="CDD" id="cd00430">
    <property type="entry name" value="PLPDE_III_AR"/>
    <property type="match status" value="1"/>
</dbReference>
<evidence type="ECO:0000256" key="2">
    <source>
        <dbReference type="ARBA" id="ARBA00022898"/>
    </source>
</evidence>
<dbReference type="Gene3D" id="2.40.37.10">
    <property type="entry name" value="Lyase, Ornithine Decarboxylase, Chain A, domain 1"/>
    <property type="match status" value="1"/>
</dbReference>
<dbReference type="AlphaFoldDB" id="A0A919IQY9"/>
<dbReference type="InterPro" id="IPR020622">
    <property type="entry name" value="Ala_racemase_pyridoxalP-BS"/>
</dbReference>
<dbReference type="SUPFAM" id="SSF50621">
    <property type="entry name" value="Alanine racemase C-terminal domain-like"/>
    <property type="match status" value="1"/>
</dbReference>
<dbReference type="PANTHER" id="PTHR30511">
    <property type="entry name" value="ALANINE RACEMASE"/>
    <property type="match status" value="1"/>
</dbReference>
<feature type="modified residue" description="N6-(pyridoxal phosphate)lysine" evidence="4 5">
    <location>
        <position position="49"/>
    </location>
</feature>
<feature type="domain" description="Alanine racemase C-terminal" evidence="8">
    <location>
        <begin position="256"/>
        <end position="384"/>
    </location>
</feature>
<dbReference type="GO" id="GO:0030170">
    <property type="term" value="F:pyridoxal phosphate binding"/>
    <property type="evidence" value="ECO:0007669"/>
    <property type="project" value="UniProtKB-UniRule"/>
</dbReference>
<accession>A0A919IQY9</accession>
<dbReference type="Pfam" id="PF00842">
    <property type="entry name" value="Ala_racemase_C"/>
    <property type="match status" value="1"/>
</dbReference>
<dbReference type="HAMAP" id="MF_01201">
    <property type="entry name" value="Ala_racemase"/>
    <property type="match status" value="1"/>
</dbReference>
<keyword evidence="3 4" id="KW-0413">Isomerase</keyword>
<keyword evidence="2 4" id="KW-0663">Pyridoxal phosphate</keyword>
<feature type="binding site" evidence="4 6">
    <location>
        <position position="147"/>
    </location>
    <ligand>
        <name>substrate</name>
    </ligand>
</feature>
<feature type="region of interest" description="Disordered" evidence="7">
    <location>
        <begin position="379"/>
        <end position="403"/>
    </location>
</feature>
<evidence type="ECO:0000256" key="3">
    <source>
        <dbReference type="ARBA" id="ARBA00023235"/>
    </source>
</evidence>
<dbReference type="PANTHER" id="PTHR30511:SF0">
    <property type="entry name" value="ALANINE RACEMASE, CATABOLIC-RELATED"/>
    <property type="match status" value="1"/>
</dbReference>
<dbReference type="InterPro" id="IPR000821">
    <property type="entry name" value="Ala_racemase"/>
</dbReference>
<evidence type="ECO:0000256" key="5">
    <source>
        <dbReference type="PIRSR" id="PIRSR600821-50"/>
    </source>
</evidence>
<evidence type="ECO:0000256" key="1">
    <source>
        <dbReference type="ARBA" id="ARBA00001933"/>
    </source>
</evidence>
<dbReference type="GO" id="GO:0005829">
    <property type="term" value="C:cytosol"/>
    <property type="evidence" value="ECO:0007669"/>
    <property type="project" value="TreeGrafter"/>
</dbReference>
<dbReference type="GO" id="GO:0009252">
    <property type="term" value="P:peptidoglycan biosynthetic process"/>
    <property type="evidence" value="ECO:0007669"/>
    <property type="project" value="TreeGrafter"/>
</dbReference>
<feature type="active site" description="Proton acceptor; specific for D-alanine" evidence="4">
    <location>
        <position position="49"/>
    </location>
</feature>
<feature type="active site" description="Proton acceptor; specific for L-alanine" evidence="4">
    <location>
        <position position="277"/>
    </location>
</feature>
<comment type="catalytic activity">
    <reaction evidence="4">
        <text>L-alanine = D-alanine</text>
        <dbReference type="Rhea" id="RHEA:20249"/>
        <dbReference type="ChEBI" id="CHEBI:57416"/>
        <dbReference type="ChEBI" id="CHEBI:57972"/>
        <dbReference type="EC" id="5.1.1.1"/>
    </reaction>
</comment>
<dbReference type="EC" id="5.1.1.1" evidence="4"/>
<dbReference type="InterPro" id="IPR009006">
    <property type="entry name" value="Ala_racemase/Decarboxylase_C"/>
</dbReference>
<proteinExistence type="inferred from homology"/>
<reference evidence="9" key="1">
    <citation type="submission" date="2021-01" db="EMBL/GenBank/DDBJ databases">
        <title>Whole genome shotgun sequence of Actinoplanes cyaneus NBRC 14990.</title>
        <authorList>
            <person name="Komaki H."/>
            <person name="Tamura T."/>
        </authorList>
    </citation>
    <scope>NUCLEOTIDE SEQUENCE</scope>
    <source>
        <strain evidence="9">NBRC 14990</strain>
    </source>
</reference>
<gene>
    <name evidence="9" type="primary">alr_3</name>
    <name evidence="9" type="ORF">Acy02nite_77240</name>
</gene>
<sequence length="403" mass="41434">MFSTVTVVPSPPGRETGWQARAEIDLGAIRHNTATVLAAAGTEVMAVVKGDGYGHGALSVARAALAGGATWLGTASLAEAMRLRAAGITAPVLAWLVPPYVPRDSAVVAGIHLSASSTEELDALRGAALRTGVPALVHLKADTGLGRGGARPEQWPALVGAAARSAADGLVRVVGVWSHLVHVDDPGHPEHRRQIGRFTRALDTAAAAGLRDVCRHLANSAAALDLPAARFDMVRAGSALYGLTPRAGPGTVLRPSMALRARVAATKRLGAGCGVGYGHTYVTDRPATVALIPLGYAHGVPRAAGNRCHVWLGGARRPIIGRVSMDQLVVECGDDPVAVGDVATLLGPGVHGEPTAHDWAAALGTVSYEVVTNLGGDRIDRTYLDPPPTAGGARHTDPALRTP</sequence>
<organism evidence="9 10">
    <name type="scientific">Actinoplanes cyaneus</name>
    <dbReference type="NCBI Taxonomy" id="52696"/>
    <lineage>
        <taxon>Bacteria</taxon>
        <taxon>Bacillati</taxon>
        <taxon>Actinomycetota</taxon>
        <taxon>Actinomycetes</taxon>
        <taxon>Micromonosporales</taxon>
        <taxon>Micromonosporaceae</taxon>
        <taxon>Actinoplanes</taxon>
    </lineage>
</organism>
<dbReference type="NCBIfam" id="TIGR00492">
    <property type="entry name" value="alr"/>
    <property type="match status" value="1"/>
</dbReference>
<comment type="function">
    <text evidence="4">Catalyzes the interconversion of L-alanine and D-alanine. May also act on other amino acids.</text>
</comment>
<dbReference type="InterPro" id="IPR011079">
    <property type="entry name" value="Ala_racemase_C"/>
</dbReference>
<name>A0A919IQY9_9ACTN</name>
<comment type="similarity">
    <text evidence="4">Belongs to the alanine racemase family.</text>
</comment>
<feature type="binding site" evidence="4 6">
    <location>
        <position position="325"/>
    </location>
    <ligand>
        <name>substrate</name>
    </ligand>
</feature>
<evidence type="ECO:0000256" key="7">
    <source>
        <dbReference type="SAM" id="MobiDB-lite"/>
    </source>
</evidence>
<dbReference type="RefSeq" id="WP_203752786.1">
    <property type="nucleotide sequence ID" value="NZ_BAAAUC010000024.1"/>
</dbReference>
<dbReference type="InterPro" id="IPR001608">
    <property type="entry name" value="Ala_racemase_N"/>
</dbReference>
<dbReference type="InterPro" id="IPR029066">
    <property type="entry name" value="PLP-binding_barrel"/>
</dbReference>
<comment type="pathway">
    <text evidence="4">Amino-acid biosynthesis; D-alanine biosynthesis; D-alanine from L-alanine: step 1/1.</text>
</comment>
<dbReference type="PRINTS" id="PR00992">
    <property type="entry name" value="ALARACEMASE"/>
</dbReference>
<evidence type="ECO:0000259" key="8">
    <source>
        <dbReference type="SMART" id="SM01005"/>
    </source>
</evidence>
<comment type="cofactor">
    <cofactor evidence="1 4 5">
        <name>pyridoxal 5'-phosphate</name>
        <dbReference type="ChEBI" id="CHEBI:597326"/>
    </cofactor>
</comment>
<evidence type="ECO:0000256" key="4">
    <source>
        <dbReference type="HAMAP-Rule" id="MF_01201"/>
    </source>
</evidence>
<evidence type="ECO:0000313" key="10">
    <source>
        <dbReference type="Proteomes" id="UP000619479"/>
    </source>
</evidence>